<dbReference type="AlphaFoldDB" id="A0AAP2CI91"/>
<dbReference type="PANTHER" id="PTHR37306:SF1">
    <property type="entry name" value="COLICIN V PRODUCTION PROTEIN"/>
    <property type="match status" value="1"/>
</dbReference>
<feature type="transmembrane region" description="Helical" evidence="5">
    <location>
        <begin position="28"/>
        <end position="49"/>
    </location>
</feature>
<dbReference type="Proteomes" id="UP001319104">
    <property type="component" value="Unassembled WGS sequence"/>
</dbReference>
<evidence type="ECO:0000256" key="4">
    <source>
        <dbReference type="ARBA" id="ARBA00023136"/>
    </source>
</evidence>
<dbReference type="RefSeq" id="WP_213945177.1">
    <property type="nucleotide sequence ID" value="NZ_JAHBGI010000001.1"/>
</dbReference>
<evidence type="ECO:0000313" key="6">
    <source>
        <dbReference type="EMBL" id="MBS9524320.1"/>
    </source>
</evidence>
<evidence type="ECO:0000256" key="3">
    <source>
        <dbReference type="ARBA" id="ARBA00022989"/>
    </source>
</evidence>
<comment type="subcellular location">
    <subcellularLocation>
        <location evidence="1">Membrane</location>
        <topology evidence="1">Multi-pass membrane protein</topology>
    </subcellularLocation>
</comment>
<accession>A0AAP2CI91</accession>
<evidence type="ECO:0000313" key="7">
    <source>
        <dbReference type="Proteomes" id="UP001319104"/>
    </source>
</evidence>
<dbReference type="InterPro" id="IPR003825">
    <property type="entry name" value="Colicin-V_CvpA"/>
</dbReference>
<keyword evidence="3 5" id="KW-1133">Transmembrane helix</keyword>
<sequence>MNTVDIIILFLLLLGTFSGYRKGLFIGLLSIVAFFIAILLGFKFMHWGAEILAQNVESFTFMLPFVAFIIIFFAVTITLRILAYVIKKAIDFTLLGSFDNLGGAVLGFFKWAFMISLLFWVGKSFEYEIPESRVADAVVYPWIAPIAPATVEALETYTPMIDHSINSIRKLVEIDTGAVVDR</sequence>
<dbReference type="Pfam" id="PF02674">
    <property type="entry name" value="Colicin_V"/>
    <property type="match status" value="1"/>
</dbReference>
<evidence type="ECO:0000256" key="5">
    <source>
        <dbReference type="SAM" id="Phobius"/>
    </source>
</evidence>
<name>A0AAP2CI91_9BACT</name>
<dbReference type="GO" id="GO:0009403">
    <property type="term" value="P:toxin biosynthetic process"/>
    <property type="evidence" value="ECO:0007669"/>
    <property type="project" value="InterPro"/>
</dbReference>
<organism evidence="6 7">
    <name type="scientific">Litoribacter ruber</name>
    <dbReference type="NCBI Taxonomy" id="702568"/>
    <lineage>
        <taxon>Bacteria</taxon>
        <taxon>Pseudomonadati</taxon>
        <taxon>Bacteroidota</taxon>
        <taxon>Cytophagia</taxon>
        <taxon>Cytophagales</taxon>
        <taxon>Cyclobacteriaceae</taxon>
        <taxon>Litoribacter</taxon>
    </lineage>
</organism>
<dbReference type="GO" id="GO:0016020">
    <property type="term" value="C:membrane"/>
    <property type="evidence" value="ECO:0007669"/>
    <property type="project" value="UniProtKB-SubCell"/>
</dbReference>
<keyword evidence="4 5" id="KW-0472">Membrane</keyword>
<evidence type="ECO:0000256" key="2">
    <source>
        <dbReference type="ARBA" id="ARBA00022692"/>
    </source>
</evidence>
<dbReference type="EMBL" id="JAHCMY010000004">
    <property type="protein sequence ID" value="MBS9524320.1"/>
    <property type="molecule type" value="Genomic_DNA"/>
</dbReference>
<keyword evidence="7" id="KW-1185">Reference proteome</keyword>
<dbReference type="PANTHER" id="PTHR37306">
    <property type="entry name" value="COLICIN V PRODUCTION PROTEIN"/>
    <property type="match status" value="1"/>
</dbReference>
<feature type="transmembrane region" description="Helical" evidence="5">
    <location>
        <begin position="61"/>
        <end position="86"/>
    </location>
</feature>
<comment type="caution">
    <text evidence="6">The sequence shown here is derived from an EMBL/GenBank/DDBJ whole genome shotgun (WGS) entry which is preliminary data.</text>
</comment>
<reference evidence="6 7" key="1">
    <citation type="submission" date="2021-05" db="EMBL/GenBank/DDBJ databases">
        <authorList>
            <person name="Zhang Z.D."/>
            <person name="Osman G."/>
        </authorList>
    </citation>
    <scope>NUCLEOTIDE SEQUENCE [LARGE SCALE GENOMIC DNA]</scope>
    <source>
        <strain evidence="6 7">KCTC 32217</strain>
    </source>
</reference>
<evidence type="ECO:0000256" key="1">
    <source>
        <dbReference type="ARBA" id="ARBA00004141"/>
    </source>
</evidence>
<keyword evidence="2 5" id="KW-0812">Transmembrane</keyword>
<feature type="transmembrane region" description="Helical" evidence="5">
    <location>
        <begin position="101"/>
        <end position="121"/>
    </location>
</feature>
<gene>
    <name evidence="6" type="ORF">KI659_09860</name>
</gene>
<proteinExistence type="predicted"/>
<protein>
    <submittedName>
        <fullName evidence="6">CvpA family protein</fullName>
    </submittedName>
</protein>